<comment type="cofactor">
    <cofactor evidence="4">
        <name>Zn(2+)</name>
        <dbReference type="ChEBI" id="CHEBI:29105"/>
    </cofactor>
</comment>
<name>M1Z0Y0_NITG3</name>
<keyword evidence="10 11" id="KW-0119">Carbohydrate metabolism</keyword>
<evidence type="ECO:0000313" key="16">
    <source>
        <dbReference type="Proteomes" id="UP000011704"/>
    </source>
</evidence>
<keyword evidence="8 10" id="KW-0479">Metal-binding</keyword>
<dbReference type="STRING" id="1266370.NITGR_590035"/>
<sequence>MVKIAPSILSADFSRLGEEVKAVEKAGADWIHVDVMDGAFVPNITIGPPVVESLRKVTDLPLDCHLMIENADKYIADFVSAGADIISVHVEACPHLHRTVQTIKEHGIKAGVVLNPATTLFALDEIIEDVDMVLLMSVNPGFGGQKFIQQVLGKIQLLRNTLDQSDADIDVQVDGGVNPENVNIVKKAGANVIVAGSAIFNAPDYKKAIDALRNN</sequence>
<dbReference type="AlphaFoldDB" id="M1Z0Y0"/>
<dbReference type="HAMAP" id="MF_02227">
    <property type="entry name" value="RPE"/>
    <property type="match status" value="1"/>
</dbReference>
<evidence type="ECO:0000256" key="12">
    <source>
        <dbReference type="PIRSR" id="PIRSR001461-1"/>
    </source>
</evidence>
<feature type="binding site" evidence="10 14">
    <location>
        <position position="7"/>
    </location>
    <ligand>
        <name>substrate</name>
    </ligand>
</feature>
<dbReference type="CDD" id="cd00429">
    <property type="entry name" value="RPE"/>
    <property type="match status" value="1"/>
</dbReference>
<protein>
    <recommendedName>
        <fullName evidence="7 10">Ribulose-phosphate 3-epimerase</fullName>
        <ecNumber evidence="7 10">5.1.3.1</ecNumber>
    </recommendedName>
</protein>
<evidence type="ECO:0000256" key="8">
    <source>
        <dbReference type="ARBA" id="ARBA00022723"/>
    </source>
</evidence>
<evidence type="ECO:0000313" key="15">
    <source>
        <dbReference type="EMBL" id="CCQ91159.1"/>
    </source>
</evidence>
<evidence type="ECO:0000256" key="2">
    <source>
        <dbReference type="ARBA" id="ARBA00001936"/>
    </source>
</evidence>
<comment type="cofactor">
    <cofactor evidence="2">
        <name>Mn(2+)</name>
        <dbReference type="ChEBI" id="CHEBI:29035"/>
    </cofactor>
</comment>
<dbReference type="InterPro" id="IPR011060">
    <property type="entry name" value="RibuloseP-bd_barrel"/>
</dbReference>
<dbReference type="InParanoid" id="M1Z0Y0"/>
<evidence type="ECO:0000256" key="5">
    <source>
        <dbReference type="ARBA" id="ARBA00001954"/>
    </source>
</evidence>
<organism evidence="15 16">
    <name type="scientific">Nitrospina gracilis (strain 3/211)</name>
    <dbReference type="NCBI Taxonomy" id="1266370"/>
    <lineage>
        <taxon>Bacteria</taxon>
        <taxon>Pseudomonadati</taxon>
        <taxon>Nitrospinota/Tectimicrobiota group</taxon>
        <taxon>Nitrospinota</taxon>
        <taxon>Nitrospinia</taxon>
        <taxon>Nitrospinales</taxon>
        <taxon>Nitrospinaceae</taxon>
        <taxon>Nitrospina</taxon>
    </lineage>
</organism>
<dbReference type="PIRSF" id="PIRSF001461">
    <property type="entry name" value="RPE"/>
    <property type="match status" value="1"/>
</dbReference>
<dbReference type="PROSITE" id="PS01086">
    <property type="entry name" value="RIBUL_P_3_EPIMER_2"/>
    <property type="match status" value="1"/>
</dbReference>
<feature type="binding site" evidence="10">
    <location>
        <begin position="174"/>
        <end position="176"/>
    </location>
    <ligand>
        <name>substrate</name>
    </ligand>
</feature>
<comment type="pathway">
    <text evidence="10">Carbohydrate degradation.</text>
</comment>
<dbReference type="Pfam" id="PF00834">
    <property type="entry name" value="Ribul_P_3_epim"/>
    <property type="match status" value="1"/>
</dbReference>
<keyword evidence="13" id="KW-0862">Zinc</keyword>
<comment type="cofactor">
    <cofactor evidence="3">
        <name>Co(2+)</name>
        <dbReference type="ChEBI" id="CHEBI:48828"/>
    </cofactor>
</comment>
<dbReference type="EMBL" id="CAQJ01000065">
    <property type="protein sequence ID" value="CCQ91159.1"/>
    <property type="molecule type" value="Genomic_DNA"/>
</dbReference>
<feature type="binding site" evidence="10 13">
    <location>
        <position position="65"/>
    </location>
    <ligand>
        <name>a divalent metal cation</name>
        <dbReference type="ChEBI" id="CHEBI:60240"/>
    </ligand>
</feature>
<dbReference type="NCBIfam" id="TIGR01163">
    <property type="entry name" value="rpe"/>
    <property type="match status" value="1"/>
</dbReference>
<feature type="binding site" evidence="10 13">
    <location>
        <position position="174"/>
    </location>
    <ligand>
        <name>a divalent metal cation</name>
        <dbReference type="ChEBI" id="CHEBI:60240"/>
    </ligand>
</feature>
<dbReference type="PROSITE" id="PS01085">
    <property type="entry name" value="RIBUL_P_3_EPIMER_1"/>
    <property type="match status" value="1"/>
</dbReference>
<dbReference type="InterPro" id="IPR013785">
    <property type="entry name" value="Aldolase_TIM"/>
</dbReference>
<dbReference type="GO" id="GO:0046872">
    <property type="term" value="F:metal ion binding"/>
    <property type="evidence" value="ECO:0007669"/>
    <property type="project" value="UniProtKB-UniRule"/>
</dbReference>
<feature type="binding site" evidence="10 13">
    <location>
        <position position="32"/>
    </location>
    <ligand>
        <name>a divalent metal cation</name>
        <dbReference type="ChEBI" id="CHEBI:60240"/>
    </ligand>
</feature>
<dbReference type="FunFam" id="3.20.20.70:FF:000004">
    <property type="entry name" value="Ribulose-phosphate 3-epimerase"/>
    <property type="match status" value="1"/>
</dbReference>
<evidence type="ECO:0000256" key="4">
    <source>
        <dbReference type="ARBA" id="ARBA00001947"/>
    </source>
</evidence>
<evidence type="ECO:0000256" key="3">
    <source>
        <dbReference type="ARBA" id="ARBA00001941"/>
    </source>
</evidence>
<dbReference type="Proteomes" id="UP000011704">
    <property type="component" value="Unassembled WGS sequence"/>
</dbReference>
<dbReference type="FunCoup" id="M1Z0Y0">
    <property type="interactions" value="491"/>
</dbReference>
<dbReference type="HOGENOM" id="CLU_054856_2_1_0"/>
<comment type="cofactor">
    <cofactor evidence="5">
        <name>Fe(2+)</name>
        <dbReference type="ChEBI" id="CHEBI:29033"/>
    </cofactor>
</comment>
<evidence type="ECO:0000256" key="11">
    <source>
        <dbReference type="PIRNR" id="PIRNR001461"/>
    </source>
</evidence>
<dbReference type="InterPro" id="IPR000056">
    <property type="entry name" value="Ribul_P_3_epim-like"/>
</dbReference>
<dbReference type="SUPFAM" id="SSF51366">
    <property type="entry name" value="Ribulose-phoshate binding barrel"/>
    <property type="match status" value="1"/>
</dbReference>
<proteinExistence type="inferred from homology"/>
<keyword evidence="13" id="KW-0170">Cobalt</keyword>
<gene>
    <name evidence="10 15" type="primary">rpe</name>
    <name evidence="15" type="ORF">NITGR_590035</name>
</gene>
<dbReference type="GO" id="GO:0006098">
    <property type="term" value="P:pentose-phosphate shunt"/>
    <property type="evidence" value="ECO:0007669"/>
    <property type="project" value="UniProtKB-UniRule"/>
</dbReference>
<accession>M1Z0Y0</accession>
<keyword evidence="16" id="KW-1185">Reference proteome</keyword>
<reference evidence="15 16" key="1">
    <citation type="journal article" date="2013" name="Front. Microbiol.">
        <title>The genome of Nitrospina gracilis illuminates the metabolism and evolution of the major marine nitrite oxidizer.</title>
        <authorList>
            <person name="Luecker S."/>
            <person name="Nowka B."/>
            <person name="Rattei T."/>
            <person name="Spieck E."/>
            <person name="and Daims H."/>
        </authorList>
    </citation>
    <scope>NUCLEOTIDE SEQUENCE [LARGE SCALE GENOMIC DNA]</scope>
    <source>
        <strain evidence="15 16">3/211</strain>
    </source>
</reference>
<evidence type="ECO:0000256" key="9">
    <source>
        <dbReference type="ARBA" id="ARBA00023235"/>
    </source>
</evidence>
<dbReference type="Gene3D" id="3.20.20.70">
    <property type="entry name" value="Aldolase class I"/>
    <property type="match status" value="1"/>
</dbReference>
<evidence type="ECO:0000256" key="13">
    <source>
        <dbReference type="PIRSR" id="PIRSR001461-2"/>
    </source>
</evidence>
<dbReference type="GO" id="GO:0019323">
    <property type="term" value="P:pentose catabolic process"/>
    <property type="evidence" value="ECO:0007669"/>
    <property type="project" value="UniProtKB-UniRule"/>
</dbReference>
<dbReference type="NCBIfam" id="NF004076">
    <property type="entry name" value="PRK05581.1-4"/>
    <property type="match status" value="1"/>
</dbReference>
<feature type="binding site" evidence="10 13">
    <location>
        <position position="34"/>
    </location>
    <ligand>
        <name>a divalent metal cation</name>
        <dbReference type="ChEBI" id="CHEBI:60240"/>
    </ligand>
</feature>
<dbReference type="EC" id="5.1.3.1" evidence="7 10"/>
<dbReference type="GO" id="GO:0005737">
    <property type="term" value="C:cytoplasm"/>
    <property type="evidence" value="ECO:0007669"/>
    <property type="project" value="UniProtKB-ARBA"/>
</dbReference>
<dbReference type="InterPro" id="IPR026019">
    <property type="entry name" value="Ribul_P_3_epim"/>
</dbReference>
<dbReference type="RefSeq" id="WP_005009487.1">
    <property type="nucleotide sequence ID" value="NZ_HG422173.1"/>
</dbReference>
<evidence type="ECO:0000256" key="14">
    <source>
        <dbReference type="PIRSR" id="PIRSR001461-3"/>
    </source>
</evidence>
<keyword evidence="13" id="KW-0464">Manganese</keyword>
<evidence type="ECO:0000256" key="10">
    <source>
        <dbReference type="HAMAP-Rule" id="MF_02227"/>
    </source>
</evidence>
<feature type="binding site" evidence="14">
    <location>
        <position position="176"/>
    </location>
    <ligand>
        <name>substrate</name>
    </ligand>
</feature>
<comment type="catalytic activity">
    <reaction evidence="1 10 11">
        <text>D-ribulose 5-phosphate = D-xylulose 5-phosphate</text>
        <dbReference type="Rhea" id="RHEA:13677"/>
        <dbReference type="ChEBI" id="CHEBI:57737"/>
        <dbReference type="ChEBI" id="CHEBI:58121"/>
        <dbReference type="EC" id="5.1.3.1"/>
    </reaction>
</comment>
<evidence type="ECO:0000256" key="7">
    <source>
        <dbReference type="ARBA" id="ARBA00013188"/>
    </source>
</evidence>
<feature type="binding site" evidence="10 14">
    <location>
        <position position="65"/>
    </location>
    <ligand>
        <name>substrate</name>
    </ligand>
</feature>
<feature type="binding site" evidence="10 14">
    <location>
        <begin position="196"/>
        <end position="197"/>
    </location>
    <ligand>
        <name>substrate</name>
    </ligand>
</feature>
<comment type="similarity">
    <text evidence="6 10 11">Belongs to the ribulose-phosphate 3-epimerase family.</text>
</comment>
<dbReference type="OrthoDB" id="1645589at2"/>
<comment type="cofactor">
    <cofactor evidence="10 13">
        <name>a divalent metal cation</name>
        <dbReference type="ChEBI" id="CHEBI:60240"/>
    </cofactor>
    <text evidence="10 13">Binds 1 divalent metal cation per subunit.</text>
</comment>
<comment type="caution">
    <text evidence="15">The sequence shown here is derived from an EMBL/GenBank/DDBJ whole genome shotgun (WGS) entry which is preliminary data.</text>
</comment>
<feature type="active site" description="Proton acceptor" evidence="10 12">
    <location>
        <position position="34"/>
    </location>
</feature>
<feature type="active site" description="Proton donor" evidence="10 12">
    <location>
        <position position="174"/>
    </location>
</feature>
<dbReference type="PANTHER" id="PTHR11749">
    <property type="entry name" value="RIBULOSE-5-PHOSPHATE-3-EPIMERASE"/>
    <property type="match status" value="1"/>
</dbReference>
<feature type="binding site" evidence="10 14">
    <location>
        <begin position="141"/>
        <end position="144"/>
    </location>
    <ligand>
        <name>substrate</name>
    </ligand>
</feature>
<dbReference type="GO" id="GO:0004750">
    <property type="term" value="F:D-ribulose-phosphate 3-epimerase activity"/>
    <property type="evidence" value="ECO:0007669"/>
    <property type="project" value="UniProtKB-UniRule"/>
</dbReference>
<keyword evidence="9 10" id="KW-0413">Isomerase</keyword>
<evidence type="ECO:0000256" key="1">
    <source>
        <dbReference type="ARBA" id="ARBA00001782"/>
    </source>
</evidence>
<comment type="function">
    <text evidence="10">Catalyzes the reversible epimerization of D-ribulose 5-phosphate to D-xylulose 5-phosphate.</text>
</comment>
<evidence type="ECO:0000256" key="6">
    <source>
        <dbReference type="ARBA" id="ARBA00009541"/>
    </source>
</evidence>